<accession>A0A2J6Q706</accession>
<gene>
    <name evidence="5" type="ORF">NA56DRAFT_645272</name>
</gene>
<keyword evidence="1" id="KW-0479">Metal-binding</keyword>
<dbReference type="EMBL" id="KZ613479">
    <property type="protein sequence ID" value="PMD22065.1"/>
    <property type="molecule type" value="Genomic_DNA"/>
</dbReference>
<dbReference type="GO" id="GO:0033768">
    <property type="term" value="C:SUMO-targeted ubiquitin ligase complex"/>
    <property type="evidence" value="ECO:0007669"/>
    <property type="project" value="TreeGrafter"/>
</dbReference>
<evidence type="ECO:0000256" key="4">
    <source>
        <dbReference type="SAM" id="MobiDB-lite"/>
    </source>
</evidence>
<sequence length="388" mass="43719">MDIWSPQPQRHKRSFGEMSHPATLSPSPMNFGDPSTSNFFSSSRFPTAPANDFGSFFDRRRTSHPHNQPLQRASEEMADRSQSQQRPRLEHRTSQTIIDLTDDPEDMPVPPRQNMDRSRSRPPQLGRSDAVSLGDFIDLTDDNGEPDLIIMGGRQLPLPRPSSARPVPPARRDDSPSLFVPLPPRPINRVFPAHRHGGFVVTGRIERHGSAQIPPEARFQMAQQVGQDIMEHIQAIHDEQLMPGLMNYQHHAFVDRKPQHVAPPPAKEGFTRSPEETQTIICPSCEEELIHRKDEEPVEPVAKKGGKAPSRKDRAEHPFWVLKECGHVYCNSCYQHRGQSGKFGAVSFRELPKSSASSKSRITTFLACAVDDCETDVKNKDKWVGVFL</sequence>
<dbReference type="AlphaFoldDB" id="A0A2J6Q706"/>
<dbReference type="InterPro" id="IPR017907">
    <property type="entry name" value="Znf_RING_CS"/>
</dbReference>
<dbReference type="PANTHER" id="PTHR28042:SF1">
    <property type="entry name" value="E3 UBIQUITIN-PROTEIN LIGASE COMPLEX SLX5-SLX8 SUBUNIT SLX5"/>
    <property type="match status" value="1"/>
</dbReference>
<dbReference type="GO" id="GO:0008270">
    <property type="term" value="F:zinc ion binding"/>
    <property type="evidence" value="ECO:0007669"/>
    <property type="project" value="UniProtKB-KW"/>
</dbReference>
<dbReference type="Proteomes" id="UP000235672">
    <property type="component" value="Unassembled WGS sequence"/>
</dbReference>
<dbReference type="STRING" id="1745343.A0A2J6Q706"/>
<dbReference type="GO" id="GO:0004842">
    <property type="term" value="F:ubiquitin-protein transferase activity"/>
    <property type="evidence" value="ECO:0007669"/>
    <property type="project" value="TreeGrafter"/>
</dbReference>
<dbReference type="PROSITE" id="PS00518">
    <property type="entry name" value="ZF_RING_1"/>
    <property type="match status" value="1"/>
</dbReference>
<dbReference type="InterPro" id="IPR038886">
    <property type="entry name" value="E3_SLX5/Rfp1"/>
</dbReference>
<organism evidence="5 6">
    <name type="scientific">Hyaloscypha hepaticicola</name>
    <dbReference type="NCBI Taxonomy" id="2082293"/>
    <lineage>
        <taxon>Eukaryota</taxon>
        <taxon>Fungi</taxon>
        <taxon>Dikarya</taxon>
        <taxon>Ascomycota</taxon>
        <taxon>Pezizomycotina</taxon>
        <taxon>Leotiomycetes</taxon>
        <taxon>Helotiales</taxon>
        <taxon>Hyaloscyphaceae</taxon>
        <taxon>Hyaloscypha</taxon>
    </lineage>
</organism>
<feature type="region of interest" description="Disordered" evidence="4">
    <location>
        <begin position="1"/>
        <end position="138"/>
    </location>
</feature>
<keyword evidence="3" id="KW-0862">Zinc</keyword>
<feature type="region of interest" description="Disordered" evidence="4">
    <location>
        <begin position="152"/>
        <end position="181"/>
    </location>
</feature>
<reference evidence="5 6" key="1">
    <citation type="submission" date="2016-05" db="EMBL/GenBank/DDBJ databases">
        <title>A degradative enzymes factory behind the ericoid mycorrhizal symbiosis.</title>
        <authorList>
            <consortium name="DOE Joint Genome Institute"/>
            <person name="Martino E."/>
            <person name="Morin E."/>
            <person name="Grelet G."/>
            <person name="Kuo A."/>
            <person name="Kohler A."/>
            <person name="Daghino S."/>
            <person name="Barry K."/>
            <person name="Choi C."/>
            <person name="Cichocki N."/>
            <person name="Clum A."/>
            <person name="Copeland A."/>
            <person name="Hainaut M."/>
            <person name="Haridas S."/>
            <person name="Labutti K."/>
            <person name="Lindquist E."/>
            <person name="Lipzen A."/>
            <person name="Khouja H.-R."/>
            <person name="Murat C."/>
            <person name="Ohm R."/>
            <person name="Olson A."/>
            <person name="Spatafora J."/>
            <person name="Veneault-Fourrey C."/>
            <person name="Henrissat B."/>
            <person name="Grigoriev I."/>
            <person name="Martin F."/>
            <person name="Perotto S."/>
        </authorList>
    </citation>
    <scope>NUCLEOTIDE SEQUENCE [LARGE SCALE GENOMIC DNA]</scope>
    <source>
        <strain evidence="5 6">UAMH 7357</strain>
    </source>
</reference>
<evidence type="ECO:0008006" key="7">
    <source>
        <dbReference type="Google" id="ProtNLM"/>
    </source>
</evidence>
<evidence type="ECO:0000256" key="3">
    <source>
        <dbReference type="ARBA" id="ARBA00022833"/>
    </source>
</evidence>
<keyword evidence="2" id="KW-0863">Zinc-finger</keyword>
<evidence type="ECO:0000256" key="2">
    <source>
        <dbReference type="ARBA" id="ARBA00022771"/>
    </source>
</evidence>
<evidence type="ECO:0000256" key="1">
    <source>
        <dbReference type="ARBA" id="ARBA00022723"/>
    </source>
</evidence>
<proteinExistence type="predicted"/>
<name>A0A2J6Q706_9HELO</name>
<evidence type="ECO:0000313" key="5">
    <source>
        <dbReference type="EMBL" id="PMD22065.1"/>
    </source>
</evidence>
<dbReference type="OrthoDB" id="2398441at2759"/>
<feature type="compositionally biased region" description="Polar residues" evidence="4">
    <location>
        <begin position="22"/>
        <end position="45"/>
    </location>
</feature>
<dbReference type="PANTHER" id="PTHR28042">
    <property type="entry name" value="E3 UBIQUITIN-PROTEIN LIGASE COMPLEX SLX5-SLX8 SUBUNIT SLX5"/>
    <property type="match status" value="1"/>
</dbReference>
<protein>
    <recommendedName>
        <fullName evidence="7">Cell cycle control protein</fullName>
    </recommendedName>
</protein>
<keyword evidence="6" id="KW-1185">Reference proteome</keyword>
<evidence type="ECO:0000313" key="6">
    <source>
        <dbReference type="Proteomes" id="UP000235672"/>
    </source>
</evidence>